<organism evidence="2 3">
    <name type="scientific">Spiroplasma ixodetis</name>
    <dbReference type="NCBI Taxonomy" id="2141"/>
    <lineage>
        <taxon>Bacteria</taxon>
        <taxon>Bacillati</taxon>
        <taxon>Mycoplasmatota</taxon>
        <taxon>Mollicutes</taxon>
        <taxon>Entomoplasmatales</taxon>
        <taxon>Spiroplasmataceae</taxon>
        <taxon>Spiroplasma</taxon>
    </lineage>
</organism>
<evidence type="ECO:0000313" key="3">
    <source>
        <dbReference type="Proteomes" id="UP001473424"/>
    </source>
</evidence>
<accession>A0ABN7BWX0</accession>
<gene>
    <name evidence="2" type="ORF">SAP269_18790</name>
</gene>
<proteinExistence type="predicted"/>
<dbReference type="PANTHER" id="PTHR43358">
    <property type="entry name" value="ALPHA/BETA-HYDROLASE"/>
    <property type="match status" value="1"/>
</dbReference>
<keyword evidence="3" id="KW-1185">Reference proteome</keyword>
<protein>
    <recommendedName>
        <fullName evidence="1">AB hydrolase-1 domain-containing protein</fullName>
    </recommendedName>
</protein>
<dbReference type="EMBL" id="AP028955">
    <property type="protein sequence ID" value="BET39290.1"/>
    <property type="molecule type" value="Genomic_DNA"/>
</dbReference>
<dbReference type="SUPFAM" id="SSF53474">
    <property type="entry name" value="alpha/beta-Hydrolases"/>
    <property type="match status" value="1"/>
</dbReference>
<dbReference type="Pfam" id="PF00561">
    <property type="entry name" value="Abhydrolase_1"/>
    <property type="match status" value="1"/>
</dbReference>
<dbReference type="InterPro" id="IPR029058">
    <property type="entry name" value="AB_hydrolase_fold"/>
</dbReference>
<dbReference type="Proteomes" id="UP001473424">
    <property type="component" value="Chromosome"/>
</dbReference>
<evidence type="ECO:0000259" key="1">
    <source>
        <dbReference type="Pfam" id="PF00561"/>
    </source>
</evidence>
<dbReference type="InterPro" id="IPR000073">
    <property type="entry name" value="AB_hydrolase_1"/>
</dbReference>
<dbReference type="PANTHER" id="PTHR43358:SF4">
    <property type="entry name" value="ALPHA_BETA HYDROLASE FOLD-1 DOMAIN-CONTAINING PROTEIN"/>
    <property type="match status" value="1"/>
</dbReference>
<dbReference type="InterPro" id="IPR052920">
    <property type="entry name" value="DNA-binding_regulatory"/>
</dbReference>
<reference evidence="3" key="1">
    <citation type="journal article" date="2024" name="FEMS Microbiol. Lett.">
        <title>Genomic insights into Spiroplasma endosymbionts that induce male-killing and protective phenotypes in the pea aphid.</title>
        <authorList>
            <person name="Arai H."/>
            <person name="Legeai F."/>
            <person name="Kageyama D."/>
            <person name="Sugio A."/>
            <person name="Simon J.C."/>
        </authorList>
    </citation>
    <scope>NUCLEOTIDE SEQUENCE [LARGE SCALE GENOMIC DNA]</scope>
    <source>
        <strain evidence="3">sAp269</strain>
    </source>
</reference>
<name>A0ABN7BWX0_9MOLU</name>
<feature type="domain" description="AB hydrolase-1" evidence="1">
    <location>
        <begin position="96"/>
        <end position="236"/>
    </location>
</feature>
<dbReference type="Gene3D" id="3.40.50.1820">
    <property type="entry name" value="alpha/beta hydrolase"/>
    <property type="match status" value="1"/>
</dbReference>
<evidence type="ECO:0000313" key="2">
    <source>
        <dbReference type="EMBL" id="BET39290.1"/>
    </source>
</evidence>
<sequence length="342" mass="40049">MWGKLMKQSSINRIKLRQKVNINSIEMFKACLQYNSQFQPKVKIELAKWPMYFEYWEYLEKHENIIPFSIKTSIDNLTLYGNLLKSPLKNENNNKTIILLHGITNTRFWIFKQAFIFLRAGYNVIWYDARNHGESDASPTTFGLKESQDLQDIIEYCCKTYKQETTALGLYGFSLGGATVVMWSNLYAKHKINQKVKFIISDCTFSRLDRTYSEKLYNYAFLPTNLMLKLSRKKAQKTFGVDGLQEIQPIKYLKLIPDMPILFLHGQNDHFINYTNANELFQEKIRYEIPKKSSLYTILDANHGQSFLIGDLDHTVVNEYNLVNDKGISDTTLEFVQKWINT</sequence>